<dbReference type="GO" id="GO:0005829">
    <property type="term" value="C:cytosol"/>
    <property type="evidence" value="ECO:0007669"/>
    <property type="project" value="TreeGrafter"/>
</dbReference>
<organism evidence="2 3">
    <name type="scientific">Paenibacillus glacialis</name>
    <dbReference type="NCBI Taxonomy" id="494026"/>
    <lineage>
        <taxon>Bacteria</taxon>
        <taxon>Bacillati</taxon>
        <taxon>Bacillota</taxon>
        <taxon>Bacilli</taxon>
        <taxon>Bacillales</taxon>
        <taxon>Paenibacillaceae</taxon>
        <taxon>Paenibacillus</taxon>
    </lineage>
</organism>
<dbReference type="Pfam" id="PF03621">
    <property type="entry name" value="MbtH"/>
    <property type="match status" value="1"/>
</dbReference>
<dbReference type="PANTHER" id="PTHR38444">
    <property type="entry name" value="ENTEROBACTIN BIOSYNTHESIS PROTEIN YBDZ"/>
    <property type="match status" value="1"/>
</dbReference>
<gene>
    <name evidence="2" type="ORF">PGLA_20145</name>
</gene>
<dbReference type="InterPro" id="IPR037407">
    <property type="entry name" value="MLP_fam"/>
</dbReference>
<protein>
    <submittedName>
        <fullName evidence="2">Protein mbtH</fullName>
    </submittedName>
</protein>
<name>A0A168HPT8_9BACL</name>
<dbReference type="InterPro" id="IPR038020">
    <property type="entry name" value="MbtH-like_sf"/>
</dbReference>
<dbReference type="Proteomes" id="UP000076967">
    <property type="component" value="Unassembled WGS sequence"/>
</dbReference>
<dbReference type="InterPro" id="IPR005153">
    <property type="entry name" value="MbtH-like_dom"/>
</dbReference>
<dbReference type="AlphaFoldDB" id="A0A168HPT8"/>
<evidence type="ECO:0000259" key="1">
    <source>
        <dbReference type="SMART" id="SM00923"/>
    </source>
</evidence>
<comment type="caution">
    <text evidence="2">The sequence shown here is derived from an EMBL/GenBank/DDBJ whole genome shotgun (WGS) entry which is preliminary data.</text>
</comment>
<sequence length="68" mass="8043">MTNPFERADTTYLVLMNDEKQYSLWPSYIIVPEGWTVVVADQTREICTDYINAQWTDMRPRSLQEVVN</sequence>
<dbReference type="GO" id="GO:0019290">
    <property type="term" value="P:siderophore biosynthetic process"/>
    <property type="evidence" value="ECO:0007669"/>
    <property type="project" value="TreeGrafter"/>
</dbReference>
<accession>A0A168HPT8</accession>
<dbReference type="STRING" id="494026.PGLA_20145"/>
<dbReference type="SMART" id="SM00923">
    <property type="entry name" value="MbtH"/>
    <property type="match status" value="1"/>
</dbReference>
<dbReference type="PANTHER" id="PTHR38444:SF1">
    <property type="entry name" value="ENTEROBACTIN BIOSYNTHESIS PROTEIN YBDZ"/>
    <property type="match status" value="1"/>
</dbReference>
<dbReference type="RefSeq" id="WP_068536279.1">
    <property type="nucleotide sequence ID" value="NZ_LVJH01000048.1"/>
</dbReference>
<proteinExistence type="predicted"/>
<dbReference type="OrthoDB" id="7584480at2"/>
<evidence type="ECO:0000313" key="2">
    <source>
        <dbReference type="EMBL" id="OAB38406.1"/>
    </source>
</evidence>
<dbReference type="SUPFAM" id="SSF160582">
    <property type="entry name" value="MbtH-like"/>
    <property type="match status" value="1"/>
</dbReference>
<evidence type="ECO:0000313" key="3">
    <source>
        <dbReference type="Proteomes" id="UP000076967"/>
    </source>
</evidence>
<dbReference type="Gene3D" id="3.90.820.10">
    <property type="entry name" value="Structural Genomics, Unknown Function 30-nov-00 1gh9 Mol_id"/>
    <property type="match status" value="1"/>
</dbReference>
<reference evidence="2 3" key="1">
    <citation type="submission" date="2016-03" db="EMBL/GenBank/DDBJ databases">
        <title>Draft genome sequence of Paenibacillus glacialis DSM 22343.</title>
        <authorList>
            <person name="Shin S.-K."/>
            <person name="Yi H."/>
        </authorList>
    </citation>
    <scope>NUCLEOTIDE SEQUENCE [LARGE SCALE GENOMIC DNA]</scope>
    <source>
        <strain evidence="2 3">DSM 22343</strain>
    </source>
</reference>
<dbReference type="EMBL" id="LVJH01000048">
    <property type="protein sequence ID" value="OAB38406.1"/>
    <property type="molecule type" value="Genomic_DNA"/>
</dbReference>
<keyword evidence="3" id="KW-1185">Reference proteome</keyword>
<feature type="domain" description="MbtH-like" evidence="1">
    <location>
        <begin position="3"/>
        <end position="53"/>
    </location>
</feature>